<sequence>MKEQKFYLCRHCGNLVSVIHDSNVPIICCGEPMQELKANVVEASTEKHIPVVTVDDSKVTVVVGEVEHPMLNEHYIQWIYLQTEKGGQRKDLNPGDEPKAEFCLADDKPVAVYAYCNIHGLWKNEVE</sequence>
<evidence type="ECO:0000256" key="4">
    <source>
        <dbReference type="ARBA" id="ARBA00022448"/>
    </source>
</evidence>
<name>A0A371AVB0_9FIRM</name>
<dbReference type="InterPro" id="IPR002742">
    <property type="entry name" value="Desulfoferrodoxin_Fe-bd_dom"/>
</dbReference>
<evidence type="ECO:0000256" key="7">
    <source>
        <dbReference type="ARBA" id="ARBA00023004"/>
    </source>
</evidence>
<evidence type="ECO:0000313" key="14">
    <source>
        <dbReference type="Proteomes" id="UP000255036"/>
    </source>
</evidence>
<comment type="caution">
    <text evidence="13">The sequence shown here is derived from an EMBL/GenBank/DDBJ whole genome shotgun (WGS) entry which is preliminary data.</text>
</comment>
<gene>
    <name evidence="13" type="ORF">DWV06_09110</name>
</gene>
<keyword evidence="4" id="KW-0813">Transport</keyword>
<evidence type="ECO:0000256" key="10">
    <source>
        <dbReference type="ARBA" id="ARBA00047448"/>
    </source>
</evidence>
<dbReference type="GO" id="GO:0050605">
    <property type="term" value="F:superoxide reductase activity"/>
    <property type="evidence" value="ECO:0007669"/>
    <property type="project" value="UniProtKB-EC"/>
</dbReference>
<evidence type="ECO:0000256" key="9">
    <source>
        <dbReference type="ARBA" id="ARBA00031398"/>
    </source>
</evidence>
<evidence type="ECO:0000256" key="5">
    <source>
        <dbReference type="ARBA" id="ARBA00022723"/>
    </source>
</evidence>
<comment type="catalytic activity">
    <reaction evidence="10">
        <text>reduced [rubredoxin] + superoxide + 2 H(+) = oxidized [rubredoxin] + H2O2</text>
        <dbReference type="Rhea" id="RHEA:21324"/>
        <dbReference type="Rhea" id="RHEA-COMP:10302"/>
        <dbReference type="Rhea" id="RHEA-COMP:10303"/>
        <dbReference type="ChEBI" id="CHEBI:15378"/>
        <dbReference type="ChEBI" id="CHEBI:16240"/>
        <dbReference type="ChEBI" id="CHEBI:18421"/>
        <dbReference type="ChEBI" id="CHEBI:29033"/>
        <dbReference type="ChEBI" id="CHEBI:29034"/>
        <dbReference type="EC" id="1.15.1.2"/>
    </reaction>
</comment>
<dbReference type="Pfam" id="PF06397">
    <property type="entry name" value="Desulfoferrod_N"/>
    <property type="match status" value="1"/>
</dbReference>
<organism evidence="13 14">
    <name type="scientific">Anaerosacchariphilus polymeriproducens</name>
    <dbReference type="NCBI Taxonomy" id="1812858"/>
    <lineage>
        <taxon>Bacteria</taxon>
        <taxon>Bacillati</taxon>
        <taxon>Bacillota</taxon>
        <taxon>Clostridia</taxon>
        <taxon>Lachnospirales</taxon>
        <taxon>Lachnospiraceae</taxon>
        <taxon>Anaerosacchariphilus</taxon>
    </lineage>
</organism>
<accession>A0A371AVB0</accession>
<dbReference type="AlphaFoldDB" id="A0A371AVB0"/>
<feature type="domain" description="Desulfoferrodoxin ferrous iron-binding" evidence="11">
    <location>
        <begin position="42"/>
        <end position="125"/>
    </location>
</feature>
<dbReference type="GO" id="GO:0005506">
    <property type="term" value="F:iron ion binding"/>
    <property type="evidence" value="ECO:0007669"/>
    <property type="project" value="InterPro"/>
</dbReference>
<keyword evidence="5" id="KW-0479">Metal-binding</keyword>
<dbReference type="RefSeq" id="WP_115481873.1">
    <property type="nucleotide sequence ID" value="NZ_QRCT01000024.1"/>
</dbReference>
<reference evidence="13 14" key="1">
    <citation type="submission" date="2018-07" db="EMBL/GenBank/DDBJ databases">
        <title>Anaerosacharophilus polymeroproducens gen. nov. sp. nov., an anaerobic bacterium isolated from salt field.</title>
        <authorList>
            <person name="Kim W."/>
            <person name="Yang S.-H."/>
            <person name="Oh J."/>
            <person name="Lee J.-H."/>
            <person name="Kwon K.K."/>
        </authorList>
    </citation>
    <scope>NUCLEOTIDE SEQUENCE [LARGE SCALE GENOMIC DNA]</scope>
    <source>
        <strain evidence="13 14">MCWD5</strain>
    </source>
</reference>
<dbReference type="PANTHER" id="PTHR36541">
    <property type="entry name" value="SUPEROXIDE REDUCTASE-RELATED"/>
    <property type="match status" value="1"/>
</dbReference>
<evidence type="ECO:0000313" key="13">
    <source>
        <dbReference type="EMBL" id="RDU23507.1"/>
    </source>
</evidence>
<dbReference type="OrthoDB" id="9814936at2"/>
<evidence type="ECO:0000259" key="12">
    <source>
        <dbReference type="Pfam" id="PF06397"/>
    </source>
</evidence>
<comment type="function">
    <text evidence="8">Catalyzes the one-electron reduction of superoxide anion radical to hydrogen peroxide at a nonheme ferrous iron center. Plays a fundamental role in case of oxidative stress via its superoxide detoxification activity.</text>
</comment>
<dbReference type="InterPro" id="IPR036073">
    <property type="entry name" value="Desulfoferrodoxin_Fe-bd_dom_sf"/>
</dbReference>
<dbReference type="Pfam" id="PF01880">
    <property type="entry name" value="Desulfoferrodox"/>
    <property type="match status" value="1"/>
</dbReference>
<dbReference type="EMBL" id="QRCT01000024">
    <property type="protein sequence ID" value="RDU23507.1"/>
    <property type="molecule type" value="Genomic_DNA"/>
</dbReference>
<keyword evidence="14" id="KW-1185">Reference proteome</keyword>
<keyword evidence="6" id="KW-0249">Electron transport</keyword>
<evidence type="ECO:0000256" key="6">
    <source>
        <dbReference type="ARBA" id="ARBA00022982"/>
    </source>
</evidence>
<feature type="domain" description="Desulfoferrodoxin N-terminal" evidence="12">
    <location>
        <begin position="3"/>
        <end position="34"/>
    </location>
</feature>
<comment type="similarity">
    <text evidence="1">Belongs to the desulfoferrodoxin family.</text>
</comment>
<evidence type="ECO:0000256" key="2">
    <source>
        <dbReference type="ARBA" id="ARBA00012679"/>
    </source>
</evidence>
<dbReference type="Gene3D" id="2.60.40.730">
    <property type="entry name" value="SOR catalytic domain"/>
    <property type="match status" value="1"/>
</dbReference>
<dbReference type="InterPro" id="IPR051233">
    <property type="entry name" value="Desulfoferrodoxin_SOR"/>
</dbReference>
<evidence type="ECO:0000259" key="11">
    <source>
        <dbReference type="Pfam" id="PF01880"/>
    </source>
</evidence>
<dbReference type="PANTHER" id="PTHR36541:SF1">
    <property type="entry name" value="SUPEROXIDE REDUCTASE-RELATED"/>
    <property type="match status" value="1"/>
</dbReference>
<dbReference type="EC" id="1.15.1.2" evidence="2"/>
<evidence type="ECO:0000256" key="3">
    <source>
        <dbReference type="ARBA" id="ARBA00014839"/>
    </source>
</evidence>
<dbReference type="NCBIfam" id="TIGR00332">
    <property type="entry name" value="neela_ferrous"/>
    <property type="match status" value="1"/>
</dbReference>
<dbReference type="InterPro" id="IPR004462">
    <property type="entry name" value="Desulfoferrodoxin_N"/>
</dbReference>
<keyword evidence="7" id="KW-0408">Iron</keyword>
<dbReference type="SUPFAM" id="SSF57802">
    <property type="entry name" value="Rubredoxin-like"/>
    <property type="match status" value="1"/>
</dbReference>
<evidence type="ECO:0000256" key="1">
    <source>
        <dbReference type="ARBA" id="ARBA00005941"/>
    </source>
</evidence>
<evidence type="ECO:0000256" key="8">
    <source>
        <dbReference type="ARBA" id="ARBA00024690"/>
    </source>
</evidence>
<proteinExistence type="inferred from homology"/>
<protein>
    <recommendedName>
        <fullName evidence="3">Desulfoferrodoxin</fullName>
        <ecNumber evidence="2">1.15.1.2</ecNumber>
    </recommendedName>
    <alternativeName>
        <fullName evidence="9">Superoxide reductase</fullName>
    </alternativeName>
</protein>
<dbReference type="Proteomes" id="UP000255036">
    <property type="component" value="Unassembled WGS sequence"/>
</dbReference>
<dbReference type="SUPFAM" id="SSF49367">
    <property type="entry name" value="Superoxide reductase-like"/>
    <property type="match status" value="1"/>
</dbReference>